<evidence type="ECO:0000313" key="1">
    <source>
        <dbReference type="EMBL" id="CAE4582699.1"/>
    </source>
</evidence>
<organism evidence="1">
    <name type="scientific">Ditylum brightwellii</name>
    <dbReference type="NCBI Taxonomy" id="49249"/>
    <lineage>
        <taxon>Eukaryota</taxon>
        <taxon>Sar</taxon>
        <taxon>Stramenopiles</taxon>
        <taxon>Ochrophyta</taxon>
        <taxon>Bacillariophyta</taxon>
        <taxon>Mediophyceae</taxon>
        <taxon>Lithodesmiophycidae</taxon>
        <taxon>Lithodesmiales</taxon>
        <taxon>Lithodesmiaceae</taxon>
        <taxon>Ditylum</taxon>
    </lineage>
</organism>
<sequence>MNKFNLSQQARNHSTIISLKRKTGKLKSNMKFFIGYAAFLFISFQASLSAGNTYTQNIMDDMSIQLGSTENYDPEFVINLRACMAKWGDDSLEIAVDAQWEGIVSYYQDPNSRDPWVNCIDHPNHERCRSSQYEEGQSEKAEVFGSGTIREMVIEEPCNYASNIAYYRGALRICEYDQWSGGESNIATRNALKRSFMALGSGSAFMHGSQTKLGRAFDVVPIAAIAYTSYESLITAIGGYENTFLRCLGKSHCATAEEVARRTAFLSLNHDVGKWEQELKNIKGSFPAKYDQTFAAIIVIAAYISFPDVIADLVLDNLRDAFDGSSFMTFLFDEFLPEVKPLIDEVYLGVLEFMEQSDLASRFIGSLGKLGYAFLFQEEFLDLDLTDKNLMRGTSSAFIVNGFADLMTGGDGFPFPDNFGLYPGSENCNPKSSHALWHQQSAEGLSDLNLMVDYIVSVIEKNKASQKDDGSLCAFDDTCKSGSCQWWVGKSFYACGDEPCWNDGDTCGIGSICNSCCNGHEWWWGKLVTACGEEPCWSEGTICGAGTSCHACCNGSRTPWYWFGAGTCK</sequence>
<gene>
    <name evidence="1" type="ORF">DBRI00130_LOCUS2368</name>
</gene>
<reference evidence="1" key="1">
    <citation type="submission" date="2021-01" db="EMBL/GenBank/DDBJ databases">
        <authorList>
            <person name="Corre E."/>
            <person name="Pelletier E."/>
            <person name="Niang G."/>
            <person name="Scheremetjew M."/>
            <person name="Finn R."/>
            <person name="Kale V."/>
            <person name="Holt S."/>
            <person name="Cochrane G."/>
            <person name="Meng A."/>
            <person name="Brown T."/>
            <person name="Cohen L."/>
        </authorList>
    </citation>
    <scope>NUCLEOTIDE SEQUENCE</scope>
    <source>
        <strain evidence="1">GSO104</strain>
    </source>
</reference>
<accession>A0A7S4VGF2</accession>
<proteinExistence type="predicted"/>
<dbReference type="EMBL" id="HBNS01002941">
    <property type="protein sequence ID" value="CAE4582699.1"/>
    <property type="molecule type" value="Transcribed_RNA"/>
</dbReference>
<dbReference type="AlphaFoldDB" id="A0A7S4VGF2"/>
<protein>
    <submittedName>
        <fullName evidence="1">Uncharacterized protein</fullName>
    </submittedName>
</protein>
<name>A0A7S4VGF2_9STRA</name>